<evidence type="ECO:0000313" key="1">
    <source>
        <dbReference type="EMBL" id="KAK7007797.1"/>
    </source>
</evidence>
<dbReference type="InterPro" id="IPR009027">
    <property type="entry name" value="Ribosomal_bL9/RNase_H1_N"/>
</dbReference>
<dbReference type="SUPFAM" id="SSF55658">
    <property type="entry name" value="L9 N-domain-like"/>
    <property type="match status" value="1"/>
</dbReference>
<dbReference type="Proteomes" id="UP001362999">
    <property type="component" value="Unassembled WGS sequence"/>
</dbReference>
<protein>
    <submittedName>
        <fullName evidence="1">Uncharacterized protein</fullName>
    </submittedName>
</protein>
<proteinExistence type="predicted"/>
<dbReference type="EMBL" id="JAWWNJ010000069">
    <property type="protein sequence ID" value="KAK7007797.1"/>
    <property type="molecule type" value="Genomic_DNA"/>
</dbReference>
<reference evidence="1 2" key="1">
    <citation type="journal article" date="2024" name="J Genomics">
        <title>Draft genome sequencing and assembly of Favolaschia claudopus CIRM-BRFM 2984 isolated from oak limbs.</title>
        <authorList>
            <person name="Navarro D."/>
            <person name="Drula E."/>
            <person name="Chaduli D."/>
            <person name="Cazenave R."/>
            <person name="Ahrendt S."/>
            <person name="Wang J."/>
            <person name="Lipzen A."/>
            <person name="Daum C."/>
            <person name="Barry K."/>
            <person name="Grigoriev I.V."/>
            <person name="Favel A."/>
            <person name="Rosso M.N."/>
            <person name="Martin F."/>
        </authorList>
    </citation>
    <scope>NUCLEOTIDE SEQUENCE [LARGE SCALE GENOMIC DNA]</scope>
    <source>
        <strain evidence="1 2">CIRM-BRFM 2984</strain>
    </source>
</reference>
<keyword evidence="2" id="KW-1185">Reference proteome</keyword>
<organism evidence="1 2">
    <name type="scientific">Favolaschia claudopus</name>
    <dbReference type="NCBI Taxonomy" id="2862362"/>
    <lineage>
        <taxon>Eukaryota</taxon>
        <taxon>Fungi</taxon>
        <taxon>Dikarya</taxon>
        <taxon>Basidiomycota</taxon>
        <taxon>Agaricomycotina</taxon>
        <taxon>Agaricomycetes</taxon>
        <taxon>Agaricomycetidae</taxon>
        <taxon>Agaricales</taxon>
        <taxon>Marasmiineae</taxon>
        <taxon>Mycenaceae</taxon>
        <taxon>Favolaschia</taxon>
    </lineage>
</organism>
<comment type="caution">
    <text evidence="1">The sequence shown here is derived from an EMBL/GenBank/DDBJ whole genome shotgun (WGS) entry which is preliminary data.</text>
</comment>
<dbReference type="AlphaFoldDB" id="A0AAW0AG23"/>
<accession>A0AAW0AG23</accession>
<evidence type="ECO:0000313" key="2">
    <source>
        <dbReference type="Proteomes" id="UP001362999"/>
    </source>
</evidence>
<name>A0AAW0AG23_9AGAR</name>
<sequence>MATPATAIRDPEPHQELVSTMRQMAALTKASIELAQRSIQVDEKGLSILALDMAKHCVEINEKLPRVIAAEVATARWEEDAAAFASLNVNDRDDRPTFVQGVAPTPDEMETTFQPGNGDNQNWYVVCVGRMPGLYPDPESANTQVLGVPDQSRRKVSGRAAALAYYRQMYDDNKVMRLNEQEWYVSLFSNILLHCNSFFFF</sequence>
<dbReference type="InterPro" id="IPR037056">
    <property type="entry name" value="RNase_H1_N_sf"/>
</dbReference>
<dbReference type="Gene3D" id="3.40.970.10">
    <property type="entry name" value="Ribonuclease H1, N-terminal domain"/>
    <property type="match status" value="1"/>
</dbReference>
<gene>
    <name evidence="1" type="ORF">R3P38DRAFT_3211439</name>
</gene>